<evidence type="ECO:0000313" key="2">
    <source>
        <dbReference type="EMBL" id="KIM79917.1"/>
    </source>
</evidence>
<sequence length="250" mass="27741">MVIYRRGFETKQRECGGEYGESSLDDDERSRKLAGGSKKQNVPPKPDGKGRRINVTLQTAIAAAHDGAIELLRQELLGRIDGQADDIRALQSSNTKLLEKVNELTSSNAELKSSNSVFSTTLQRHTKTLHALKRRIVLDDARNKIAHDYSFTFDELRPRHSDIGPLVQRIRSKLNAEDSSLLSNDALTMIFYSSENSVRDGGNKAAHEVPLSDCIDSVLEATLTEARRALLGKIYCFAHGKEPDFETTTA</sequence>
<dbReference type="HOGENOM" id="CLU_1111733_0_0_1"/>
<proteinExistence type="predicted"/>
<reference evidence="3" key="2">
    <citation type="submission" date="2015-01" db="EMBL/GenBank/DDBJ databases">
        <title>Evolutionary Origins and Diversification of the Mycorrhizal Mutualists.</title>
        <authorList>
            <consortium name="DOE Joint Genome Institute"/>
            <consortium name="Mycorrhizal Genomics Consortium"/>
            <person name="Kohler A."/>
            <person name="Kuo A."/>
            <person name="Nagy L.G."/>
            <person name="Floudas D."/>
            <person name="Copeland A."/>
            <person name="Barry K.W."/>
            <person name="Cichocki N."/>
            <person name="Veneault-Fourrey C."/>
            <person name="LaButti K."/>
            <person name="Lindquist E.A."/>
            <person name="Lipzen A."/>
            <person name="Lundell T."/>
            <person name="Morin E."/>
            <person name="Murat C."/>
            <person name="Riley R."/>
            <person name="Ohm R."/>
            <person name="Sun H."/>
            <person name="Tunlid A."/>
            <person name="Henrissat B."/>
            <person name="Grigoriev I.V."/>
            <person name="Hibbett D.S."/>
            <person name="Martin F."/>
        </authorList>
    </citation>
    <scope>NUCLEOTIDE SEQUENCE [LARGE SCALE GENOMIC DNA]</scope>
    <source>
        <strain evidence="3">F 1598</strain>
    </source>
</reference>
<protein>
    <submittedName>
        <fullName evidence="2">Uncharacterized protein</fullName>
    </submittedName>
</protein>
<organism evidence="2 3">
    <name type="scientific">Piloderma croceum (strain F 1598)</name>
    <dbReference type="NCBI Taxonomy" id="765440"/>
    <lineage>
        <taxon>Eukaryota</taxon>
        <taxon>Fungi</taxon>
        <taxon>Dikarya</taxon>
        <taxon>Basidiomycota</taxon>
        <taxon>Agaricomycotina</taxon>
        <taxon>Agaricomycetes</taxon>
        <taxon>Agaricomycetidae</taxon>
        <taxon>Atheliales</taxon>
        <taxon>Atheliaceae</taxon>
        <taxon>Piloderma</taxon>
    </lineage>
</organism>
<dbReference type="EMBL" id="KN833007">
    <property type="protein sequence ID" value="KIM79917.1"/>
    <property type="molecule type" value="Genomic_DNA"/>
</dbReference>
<dbReference type="InParanoid" id="A0A0C3BRF8"/>
<keyword evidence="3" id="KW-1185">Reference proteome</keyword>
<evidence type="ECO:0000313" key="3">
    <source>
        <dbReference type="Proteomes" id="UP000054166"/>
    </source>
</evidence>
<gene>
    <name evidence="2" type="ORF">PILCRDRAFT_823094</name>
</gene>
<dbReference type="AlphaFoldDB" id="A0A0C3BRF8"/>
<dbReference type="Proteomes" id="UP000054166">
    <property type="component" value="Unassembled WGS sequence"/>
</dbReference>
<accession>A0A0C3BRF8</accession>
<reference evidence="2 3" key="1">
    <citation type="submission" date="2014-04" db="EMBL/GenBank/DDBJ databases">
        <authorList>
            <consortium name="DOE Joint Genome Institute"/>
            <person name="Kuo A."/>
            <person name="Tarkka M."/>
            <person name="Buscot F."/>
            <person name="Kohler A."/>
            <person name="Nagy L.G."/>
            <person name="Floudas D."/>
            <person name="Copeland A."/>
            <person name="Barry K.W."/>
            <person name="Cichocki N."/>
            <person name="Veneault-Fourrey C."/>
            <person name="LaButti K."/>
            <person name="Lindquist E.A."/>
            <person name="Lipzen A."/>
            <person name="Lundell T."/>
            <person name="Morin E."/>
            <person name="Murat C."/>
            <person name="Sun H."/>
            <person name="Tunlid A."/>
            <person name="Henrissat B."/>
            <person name="Grigoriev I.V."/>
            <person name="Hibbett D.S."/>
            <person name="Martin F."/>
            <person name="Nordberg H.P."/>
            <person name="Cantor M.N."/>
            <person name="Hua S.X."/>
        </authorList>
    </citation>
    <scope>NUCLEOTIDE SEQUENCE [LARGE SCALE GENOMIC DNA]</scope>
    <source>
        <strain evidence="2 3">F 1598</strain>
    </source>
</reference>
<evidence type="ECO:0000256" key="1">
    <source>
        <dbReference type="SAM" id="MobiDB-lite"/>
    </source>
</evidence>
<dbReference type="OrthoDB" id="2691062at2759"/>
<feature type="region of interest" description="Disordered" evidence="1">
    <location>
        <begin position="14"/>
        <end position="51"/>
    </location>
</feature>
<name>A0A0C3BRF8_PILCF</name>